<sequence>MRKVNLTMEELDKYSTIKRLIETDGNKNRASIALNCSVRHINRMIKGYKESGKEFFIHGNRGRKPAHTIDANTKQLILDLYCTKYCEANITHFSELLKKHENITVSTSTIHSILIQKFILSPKAKRATRKRIKAELKELQKSTNSIKEIAKIQSSIIAAEDAHPRRPRCAYSGEMLQMDASVHLWFGNEKSQLHIAVDDATGIIVGAYFDSQETLNGYYHVLYQVLTDYGIPYMLLTDRRTVFEYKQKRSPSVEEDTFTQFSYACKQLGIEIKTSSVAQAKGRVERMFQTLQSRLPLEMRLAGINTIEQANEFLNSYIKEFNAQFALPIDNIKSVFEIQPDIEKINLMLAVLTSRKVDNGSCIKFKKNYYLPVDCNGYPIHYRKGTVGTVIQSFNGEVFLCVDEKVYALDLLPGHELSSKNFDLAVPNAQPRKRYIPPMSHPWKQDSFEQYLKKQAHRNNNVA</sequence>
<dbReference type="InterPro" id="IPR012337">
    <property type="entry name" value="RNaseH-like_sf"/>
</dbReference>
<dbReference type="GO" id="GO:0003676">
    <property type="term" value="F:nucleic acid binding"/>
    <property type="evidence" value="ECO:0007669"/>
    <property type="project" value="InterPro"/>
</dbReference>
<keyword evidence="3" id="KW-1185">Reference proteome</keyword>
<feature type="domain" description="Integrase catalytic" evidence="1">
    <location>
        <begin position="163"/>
        <end position="348"/>
    </location>
</feature>
<dbReference type="InterPro" id="IPR009057">
    <property type="entry name" value="Homeodomain-like_sf"/>
</dbReference>
<dbReference type="Gene3D" id="3.30.420.10">
    <property type="entry name" value="Ribonuclease H-like superfamily/Ribonuclease H"/>
    <property type="match status" value="1"/>
</dbReference>
<dbReference type="GO" id="GO:0015074">
    <property type="term" value="P:DNA integration"/>
    <property type="evidence" value="ECO:0007669"/>
    <property type="project" value="InterPro"/>
</dbReference>
<dbReference type="EMBL" id="UFWZ01000001">
    <property type="protein sequence ID" value="SUY46334.1"/>
    <property type="molecule type" value="Genomic_DNA"/>
</dbReference>
<protein>
    <submittedName>
        <fullName evidence="2">Integrase core domain</fullName>
    </submittedName>
</protein>
<dbReference type="PANTHER" id="PTHR35004">
    <property type="entry name" value="TRANSPOSASE RV3428C-RELATED"/>
    <property type="match status" value="1"/>
</dbReference>
<evidence type="ECO:0000313" key="2">
    <source>
        <dbReference type="EMBL" id="SUY46334.1"/>
    </source>
</evidence>
<dbReference type="AlphaFoldDB" id="A0A381J6T9"/>
<proteinExistence type="predicted"/>
<dbReference type="Proteomes" id="UP000254664">
    <property type="component" value="Unassembled WGS sequence"/>
</dbReference>
<dbReference type="InterPro" id="IPR047797">
    <property type="entry name" value="ISNCY_transpos"/>
</dbReference>
<accession>A0A381J6T9</accession>
<evidence type="ECO:0000259" key="1">
    <source>
        <dbReference type="PROSITE" id="PS50994"/>
    </source>
</evidence>
<dbReference type="SUPFAM" id="SSF46689">
    <property type="entry name" value="Homeodomain-like"/>
    <property type="match status" value="1"/>
</dbReference>
<dbReference type="NCBIfam" id="NF033594">
    <property type="entry name" value="transpos_ISNCY_2"/>
    <property type="match status" value="1"/>
</dbReference>
<gene>
    <name evidence="2" type="ORF">NCTC9836_00711</name>
</gene>
<evidence type="ECO:0000313" key="3">
    <source>
        <dbReference type="Proteomes" id="UP000254664"/>
    </source>
</evidence>
<organism evidence="2 3">
    <name type="scientific">Clostridium putrefaciens</name>
    <dbReference type="NCBI Taxonomy" id="99675"/>
    <lineage>
        <taxon>Bacteria</taxon>
        <taxon>Bacillati</taxon>
        <taxon>Bacillota</taxon>
        <taxon>Clostridia</taxon>
        <taxon>Eubacteriales</taxon>
        <taxon>Clostridiaceae</taxon>
        <taxon>Clostridium</taxon>
    </lineage>
</organism>
<dbReference type="PANTHER" id="PTHR35004:SF7">
    <property type="entry name" value="INTEGRASE PROTEIN"/>
    <property type="match status" value="1"/>
</dbReference>
<dbReference type="SUPFAM" id="SSF53098">
    <property type="entry name" value="Ribonuclease H-like"/>
    <property type="match status" value="1"/>
</dbReference>
<dbReference type="PROSITE" id="PS50994">
    <property type="entry name" value="INTEGRASE"/>
    <property type="match status" value="1"/>
</dbReference>
<name>A0A381J6T9_9CLOT</name>
<dbReference type="InterPro" id="IPR001584">
    <property type="entry name" value="Integrase_cat-core"/>
</dbReference>
<reference evidence="2 3" key="1">
    <citation type="submission" date="2018-06" db="EMBL/GenBank/DDBJ databases">
        <authorList>
            <consortium name="Pathogen Informatics"/>
            <person name="Doyle S."/>
        </authorList>
    </citation>
    <scope>NUCLEOTIDE SEQUENCE [LARGE SCALE GENOMIC DNA]</scope>
    <source>
        <strain evidence="2 3">NCTC9836</strain>
    </source>
</reference>
<dbReference type="InterPro" id="IPR036397">
    <property type="entry name" value="RNaseH_sf"/>
</dbReference>